<keyword evidence="4" id="KW-1185">Reference proteome</keyword>
<dbReference type="InterPro" id="IPR057670">
    <property type="entry name" value="SH3_retrovirus"/>
</dbReference>
<organism evidence="2">
    <name type="scientific">Physcomitrium patens</name>
    <name type="common">Spreading-leaved earth moss</name>
    <name type="synonym">Physcomitrella patens</name>
    <dbReference type="NCBI Taxonomy" id="3218"/>
    <lineage>
        <taxon>Eukaryota</taxon>
        <taxon>Viridiplantae</taxon>
        <taxon>Streptophyta</taxon>
        <taxon>Embryophyta</taxon>
        <taxon>Bryophyta</taxon>
        <taxon>Bryophytina</taxon>
        <taxon>Bryopsida</taxon>
        <taxon>Funariidae</taxon>
        <taxon>Funariales</taxon>
        <taxon>Funariaceae</taxon>
        <taxon>Physcomitrium</taxon>
    </lineage>
</organism>
<dbReference type="Proteomes" id="UP000006727">
    <property type="component" value="Chromosome 18"/>
</dbReference>
<name>A0A2K1J150_PHYPA</name>
<protein>
    <recommendedName>
        <fullName evidence="1">Retroviral polymerase SH3-like domain-containing protein</fullName>
    </recommendedName>
</protein>
<proteinExistence type="predicted"/>
<dbReference type="EnsemblPlants" id="Pp3c18_14680V3.1">
    <property type="protein sequence ID" value="Pp3c18_14680V3.1"/>
    <property type="gene ID" value="Pp3c18_14680"/>
</dbReference>
<evidence type="ECO:0000313" key="3">
    <source>
        <dbReference type="EnsemblPlants" id="Pp3c18_14680V3.1"/>
    </source>
</evidence>
<evidence type="ECO:0000313" key="2">
    <source>
        <dbReference type="EMBL" id="PNR35245.1"/>
    </source>
</evidence>
<evidence type="ECO:0000313" key="4">
    <source>
        <dbReference type="Proteomes" id="UP000006727"/>
    </source>
</evidence>
<dbReference type="Gramene" id="Pp3c18_14680V3.1">
    <property type="protein sequence ID" value="Pp3c18_14680V3.1"/>
    <property type="gene ID" value="Pp3c18_14680"/>
</dbReference>
<evidence type="ECO:0000259" key="1">
    <source>
        <dbReference type="Pfam" id="PF25597"/>
    </source>
</evidence>
<dbReference type="AlphaFoldDB" id="A0A2K1J150"/>
<dbReference type="InParanoid" id="A0A2K1J150"/>
<dbReference type="EMBL" id="ABEU02000018">
    <property type="protein sequence ID" value="PNR35245.1"/>
    <property type="molecule type" value="Genomic_DNA"/>
</dbReference>
<dbReference type="Pfam" id="PF25597">
    <property type="entry name" value="SH3_retrovirus"/>
    <property type="match status" value="1"/>
</dbReference>
<sequence>MTEEFEFEQYFNELRSILSWLSSIGVTVAHFDLVQIVIKSIPDSYDHFLQHYTSVEESSWSFPASVLTPAENLDLSDQEDVFEAANSALDIQGHDSGCYLDSGTTRHMSGNRDSFNSLKQCNGNVRTAGGQNHAITSCCKAIEEILVGYDKETKDYRCYISKRQKLQIIRNVRFDEDSMLNSGQFGHAPLPLHHDVTPLPDVDPLLSNNSHMDLASPASEAIDSFPDPSPTLPPKSLTLASSYHETVNYRLDYEIASHI</sequence>
<gene>
    <name evidence="2" type="ORF">PHYPA_023144</name>
</gene>
<reference evidence="2 4" key="2">
    <citation type="journal article" date="2018" name="Plant J.">
        <title>The Physcomitrella patens chromosome-scale assembly reveals moss genome structure and evolution.</title>
        <authorList>
            <person name="Lang D."/>
            <person name="Ullrich K.K."/>
            <person name="Murat F."/>
            <person name="Fuchs J."/>
            <person name="Jenkins J."/>
            <person name="Haas F.B."/>
            <person name="Piednoel M."/>
            <person name="Gundlach H."/>
            <person name="Van Bel M."/>
            <person name="Meyberg R."/>
            <person name="Vives C."/>
            <person name="Morata J."/>
            <person name="Symeonidi A."/>
            <person name="Hiss M."/>
            <person name="Muchero W."/>
            <person name="Kamisugi Y."/>
            <person name="Saleh O."/>
            <person name="Blanc G."/>
            <person name="Decker E.L."/>
            <person name="van Gessel N."/>
            <person name="Grimwood J."/>
            <person name="Hayes R.D."/>
            <person name="Graham S.W."/>
            <person name="Gunter L.E."/>
            <person name="McDaniel S.F."/>
            <person name="Hoernstein S.N.W."/>
            <person name="Larsson A."/>
            <person name="Li F.W."/>
            <person name="Perroud P.F."/>
            <person name="Phillips J."/>
            <person name="Ranjan P."/>
            <person name="Rokshar D.S."/>
            <person name="Rothfels C.J."/>
            <person name="Schneider L."/>
            <person name="Shu S."/>
            <person name="Stevenson D.W."/>
            <person name="Thummler F."/>
            <person name="Tillich M."/>
            <person name="Villarreal Aguilar J.C."/>
            <person name="Widiez T."/>
            <person name="Wong G.K."/>
            <person name="Wymore A."/>
            <person name="Zhang Y."/>
            <person name="Zimmer A.D."/>
            <person name="Quatrano R.S."/>
            <person name="Mayer K.F.X."/>
            <person name="Goodstein D."/>
            <person name="Casacuberta J.M."/>
            <person name="Vandepoele K."/>
            <person name="Reski R."/>
            <person name="Cuming A.C."/>
            <person name="Tuskan G.A."/>
            <person name="Maumus F."/>
            <person name="Salse J."/>
            <person name="Schmutz J."/>
            <person name="Rensing S.A."/>
        </authorList>
    </citation>
    <scope>NUCLEOTIDE SEQUENCE [LARGE SCALE GENOMIC DNA]</scope>
    <source>
        <strain evidence="3 4">cv. Gransden 2004</strain>
    </source>
</reference>
<feature type="domain" description="Retroviral polymerase SH3-like" evidence="1">
    <location>
        <begin position="140"/>
        <end position="180"/>
    </location>
</feature>
<reference evidence="2 4" key="1">
    <citation type="journal article" date="2008" name="Science">
        <title>The Physcomitrella genome reveals evolutionary insights into the conquest of land by plants.</title>
        <authorList>
            <person name="Rensing S."/>
            <person name="Lang D."/>
            <person name="Zimmer A."/>
            <person name="Terry A."/>
            <person name="Salamov A."/>
            <person name="Shapiro H."/>
            <person name="Nishiyama T."/>
            <person name="Perroud P.-F."/>
            <person name="Lindquist E."/>
            <person name="Kamisugi Y."/>
            <person name="Tanahashi T."/>
            <person name="Sakakibara K."/>
            <person name="Fujita T."/>
            <person name="Oishi K."/>
            <person name="Shin-I T."/>
            <person name="Kuroki Y."/>
            <person name="Toyoda A."/>
            <person name="Suzuki Y."/>
            <person name="Hashimoto A."/>
            <person name="Yamaguchi K."/>
            <person name="Sugano A."/>
            <person name="Kohara Y."/>
            <person name="Fujiyama A."/>
            <person name="Anterola A."/>
            <person name="Aoki S."/>
            <person name="Ashton N."/>
            <person name="Barbazuk W.B."/>
            <person name="Barker E."/>
            <person name="Bennetzen J."/>
            <person name="Bezanilla M."/>
            <person name="Blankenship R."/>
            <person name="Cho S.H."/>
            <person name="Dutcher S."/>
            <person name="Estelle M."/>
            <person name="Fawcett J.A."/>
            <person name="Gundlach H."/>
            <person name="Hanada K."/>
            <person name="Heyl A."/>
            <person name="Hicks K.A."/>
            <person name="Hugh J."/>
            <person name="Lohr M."/>
            <person name="Mayer K."/>
            <person name="Melkozernov A."/>
            <person name="Murata T."/>
            <person name="Nelson D."/>
            <person name="Pils B."/>
            <person name="Prigge M."/>
            <person name="Reiss B."/>
            <person name="Renner T."/>
            <person name="Rombauts S."/>
            <person name="Rushton P."/>
            <person name="Sanderfoot A."/>
            <person name="Schween G."/>
            <person name="Shiu S.-H."/>
            <person name="Stueber K."/>
            <person name="Theodoulou F.L."/>
            <person name="Tu H."/>
            <person name="Van de Peer Y."/>
            <person name="Verrier P.J."/>
            <person name="Waters E."/>
            <person name="Wood A."/>
            <person name="Yang L."/>
            <person name="Cove D."/>
            <person name="Cuming A."/>
            <person name="Hasebe M."/>
            <person name="Lucas S."/>
            <person name="Mishler D.B."/>
            <person name="Reski R."/>
            <person name="Grigoriev I."/>
            <person name="Quatrano R.S."/>
            <person name="Boore J.L."/>
        </authorList>
    </citation>
    <scope>NUCLEOTIDE SEQUENCE [LARGE SCALE GENOMIC DNA]</scope>
    <source>
        <strain evidence="3 4">cv. Gransden 2004</strain>
    </source>
</reference>
<reference evidence="3" key="3">
    <citation type="submission" date="2020-12" db="UniProtKB">
        <authorList>
            <consortium name="EnsemblPlants"/>
        </authorList>
    </citation>
    <scope>IDENTIFICATION</scope>
</reference>
<dbReference type="PaxDb" id="3218-PP1S3_345V6.1"/>
<accession>A0A2K1J150</accession>